<evidence type="ECO:0000256" key="1">
    <source>
        <dbReference type="SAM" id="Phobius"/>
    </source>
</evidence>
<feature type="domain" description="Band 7" evidence="2">
    <location>
        <begin position="110"/>
        <end position="274"/>
    </location>
</feature>
<keyword evidence="1" id="KW-0812">Transmembrane</keyword>
<dbReference type="EMBL" id="MFJD01000015">
    <property type="protein sequence ID" value="OGG01482.1"/>
    <property type="molecule type" value="Genomic_DNA"/>
</dbReference>
<organism evidence="3 4">
    <name type="scientific">Candidatus Gottesmanbacteria bacterium RBG_16_52_11</name>
    <dbReference type="NCBI Taxonomy" id="1798374"/>
    <lineage>
        <taxon>Bacteria</taxon>
        <taxon>Candidatus Gottesmaniibacteriota</taxon>
    </lineage>
</organism>
<keyword evidence="1" id="KW-0472">Membrane</keyword>
<dbReference type="STRING" id="1798374.A2Z33_00360"/>
<comment type="caution">
    <text evidence="3">The sequence shown here is derived from an EMBL/GenBank/DDBJ whole genome shotgun (WGS) entry which is preliminary data.</text>
</comment>
<proteinExistence type="predicted"/>
<dbReference type="AlphaFoldDB" id="A0A1F5YNL9"/>
<evidence type="ECO:0000313" key="3">
    <source>
        <dbReference type="EMBL" id="OGG01482.1"/>
    </source>
</evidence>
<protein>
    <recommendedName>
        <fullName evidence="2">Band 7 domain-containing protein</fullName>
    </recommendedName>
</protein>
<dbReference type="InterPro" id="IPR001107">
    <property type="entry name" value="Band_7"/>
</dbReference>
<reference evidence="3 4" key="1">
    <citation type="journal article" date="2016" name="Nat. Commun.">
        <title>Thousands of microbial genomes shed light on interconnected biogeochemical processes in an aquifer system.</title>
        <authorList>
            <person name="Anantharaman K."/>
            <person name="Brown C.T."/>
            <person name="Hug L.A."/>
            <person name="Sharon I."/>
            <person name="Castelle C.J."/>
            <person name="Probst A.J."/>
            <person name="Thomas B.C."/>
            <person name="Singh A."/>
            <person name="Wilkins M.J."/>
            <person name="Karaoz U."/>
            <person name="Brodie E.L."/>
            <person name="Williams K.H."/>
            <person name="Hubbard S.S."/>
            <person name="Banfield J.F."/>
        </authorList>
    </citation>
    <scope>NUCLEOTIDE SEQUENCE [LARGE SCALE GENOMIC DNA]</scope>
</reference>
<sequence>MITANTLRDEQPQFFYAKPEKKFEPYGPQILIWRLSVWFIFTCISLVFLICLWWGSLLSLEFFGIGNQQQLLTVNKICPVVGIILAIIIGWLFSRSAIIITEPYYLATLLFASKKRVRKSGYRVLVPVFERIVTYIDTRSKPIAITDTTALTTDLAAMRTDVNLRVGVDLQYPEIAVWAVDNFVGAVIKEAETTVLRFIEESDMEALRHKEAKAKAASTLLAHMTEEQKSIGARIESAKTSDFVIADDKIRQAVTQVLEAKYLAEAKVILAEAESTTMQKLFDSLRAVLPEGTDQDTLARALMFLRQQQTLTQIASQSGFVPLADFGQTLTNGGLFEGTRGKEVKGKR</sequence>
<keyword evidence="1" id="KW-1133">Transmembrane helix</keyword>
<accession>A0A1F5YNL9</accession>
<dbReference type="Proteomes" id="UP000178448">
    <property type="component" value="Unassembled WGS sequence"/>
</dbReference>
<gene>
    <name evidence="3" type="ORF">A2Z33_00360</name>
</gene>
<dbReference type="Pfam" id="PF01145">
    <property type="entry name" value="Band_7"/>
    <property type="match status" value="1"/>
</dbReference>
<feature type="transmembrane region" description="Helical" evidence="1">
    <location>
        <begin position="72"/>
        <end position="93"/>
    </location>
</feature>
<evidence type="ECO:0000259" key="2">
    <source>
        <dbReference type="Pfam" id="PF01145"/>
    </source>
</evidence>
<name>A0A1F5YNL9_9BACT</name>
<evidence type="ECO:0000313" key="4">
    <source>
        <dbReference type="Proteomes" id="UP000178448"/>
    </source>
</evidence>
<feature type="transmembrane region" description="Helical" evidence="1">
    <location>
        <begin position="35"/>
        <end position="60"/>
    </location>
</feature>